<comment type="caution">
    <text evidence="1">The sequence shown here is derived from an EMBL/GenBank/DDBJ whole genome shotgun (WGS) entry which is preliminary data.</text>
</comment>
<name>X1J4C6_9ZZZZ</name>
<organism evidence="1">
    <name type="scientific">marine sediment metagenome</name>
    <dbReference type="NCBI Taxonomy" id="412755"/>
    <lineage>
        <taxon>unclassified sequences</taxon>
        <taxon>metagenomes</taxon>
        <taxon>ecological metagenomes</taxon>
    </lineage>
</organism>
<evidence type="ECO:0000313" key="1">
    <source>
        <dbReference type="EMBL" id="GAH73194.1"/>
    </source>
</evidence>
<gene>
    <name evidence="1" type="ORF">S03H2_45714</name>
</gene>
<proteinExistence type="predicted"/>
<reference evidence="1" key="1">
    <citation type="journal article" date="2014" name="Front. Microbiol.">
        <title>High frequency of phylogenetically diverse reductive dehalogenase-homologous genes in deep subseafloor sedimentary metagenomes.</title>
        <authorList>
            <person name="Kawai M."/>
            <person name="Futagami T."/>
            <person name="Toyoda A."/>
            <person name="Takaki Y."/>
            <person name="Nishi S."/>
            <person name="Hori S."/>
            <person name="Arai W."/>
            <person name="Tsubouchi T."/>
            <person name="Morono Y."/>
            <person name="Uchiyama I."/>
            <person name="Ito T."/>
            <person name="Fujiyama A."/>
            <person name="Inagaki F."/>
            <person name="Takami H."/>
        </authorList>
    </citation>
    <scope>NUCLEOTIDE SEQUENCE</scope>
    <source>
        <strain evidence="1">Expedition CK06-06</strain>
    </source>
</reference>
<dbReference type="EMBL" id="BARU01028659">
    <property type="protein sequence ID" value="GAH73194.1"/>
    <property type="molecule type" value="Genomic_DNA"/>
</dbReference>
<dbReference type="AlphaFoldDB" id="X1J4C6"/>
<protein>
    <submittedName>
        <fullName evidence="1">Uncharacterized protein</fullName>
    </submittedName>
</protein>
<sequence length="81" mass="9106">MKPYLTIKTVKGRKYIQISDIDGYLIHIGPASKIETWSVAYKALEDAYRGFVVEEILSFKNIADKEGISLLVALDNTSEIL</sequence>
<feature type="non-terminal residue" evidence="1">
    <location>
        <position position="81"/>
    </location>
</feature>
<accession>X1J4C6</accession>